<dbReference type="RefSeq" id="WP_218250796.1">
    <property type="nucleotide sequence ID" value="NZ_JABXWD010000010.1"/>
</dbReference>
<comment type="caution">
    <text evidence="1">The sequence shown here is derived from an EMBL/GenBank/DDBJ whole genome shotgun (WGS) entry which is preliminary data.</text>
</comment>
<reference evidence="1 2" key="1">
    <citation type="journal article" date="2020" name="J Geophys Res Biogeosci">
        <title>Magnetotaxis as an Adaptation to Enable Bacterial Shuttling of Microbial Sulfur and Sulfur Cycling Across Aquatic Oxic#Anoxic Interfaces.</title>
        <authorList>
            <person name="Li J."/>
            <person name="Liu P."/>
            <person name="Wang J."/>
            <person name="Roberts A.P."/>
            <person name="Pan Y."/>
        </authorList>
    </citation>
    <scope>NUCLEOTIDE SEQUENCE [LARGE SCALE GENOMIC DNA]</scope>
    <source>
        <strain evidence="1 2">MYR-1_YQ</strain>
    </source>
</reference>
<sequence length="75" mass="8384">MISDFVKDNDKRYQGTVISVLPGDRCRVDVGSTQVTAINNMPTRTGDQVLVSRLDNQWMIISKIRNGGNTMEVKV</sequence>
<dbReference type="Proteomes" id="UP001196980">
    <property type="component" value="Unassembled WGS sequence"/>
</dbReference>
<organism evidence="1 2">
    <name type="scientific">Candidatus Magnetobacterium casense</name>
    <dbReference type="NCBI Taxonomy" id="1455061"/>
    <lineage>
        <taxon>Bacteria</taxon>
        <taxon>Pseudomonadati</taxon>
        <taxon>Nitrospirota</taxon>
        <taxon>Thermodesulfovibrionia</taxon>
        <taxon>Thermodesulfovibrionales</taxon>
        <taxon>Candidatus Magnetobacteriaceae</taxon>
        <taxon>Candidatus Magnetobacterium</taxon>
    </lineage>
</organism>
<protein>
    <submittedName>
        <fullName evidence="1">Uncharacterized protein</fullName>
    </submittedName>
</protein>
<gene>
    <name evidence="1" type="ORF">HWQ67_01115</name>
</gene>
<proteinExistence type="predicted"/>
<dbReference type="EMBL" id="JABXWD010000010">
    <property type="protein sequence ID" value="MBV6340173.1"/>
    <property type="molecule type" value="Genomic_DNA"/>
</dbReference>
<evidence type="ECO:0000313" key="2">
    <source>
        <dbReference type="Proteomes" id="UP001196980"/>
    </source>
</evidence>
<accession>A0ABS6RWJ9</accession>
<name>A0ABS6RWJ9_9BACT</name>
<keyword evidence="2" id="KW-1185">Reference proteome</keyword>
<evidence type="ECO:0000313" key="1">
    <source>
        <dbReference type="EMBL" id="MBV6340173.1"/>
    </source>
</evidence>